<dbReference type="Proteomes" id="UP000245383">
    <property type="component" value="Unassembled WGS sequence"/>
</dbReference>
<dbReference type="PANTHER" id="PTHR34205">
    <property type="entry name" value="TRANSMEMBRANE PROTEIN"/>
    <property type="match status" value="1"/>
</dbReference>
<evidence type="ECO:0000313" key="2">
    <source>
        <dbReference type="EMBL" id="PVU91003.1"/>
    </source>
</evidence>
<proteinExistence type="predicted"/>
<evidence type="ECO:0000256" key="1">
    <source>
        <dbReference type="SAM" id="Phobius"/>
    </source>
</evidence>
<keyword evidence="1" id="KW-0812">Transmembrane</keyword>
<sequence length="113" mass="13250">MLINPGYKKLAYNPRGYSTFSEFYAFYLGEHQNPICRRLHVLGTILGVMNLSYLLNAGLYNYLPLFTVPGYALAWIGHFFFEKNRPATFKHPIYSFIGDFRMTYEILSSQREF</sequence>
<reference evidence="2 3" key="1">
    <citation type="journal article" date="2018" name="MBio">
        <title>Comparative Genomics Reveals the Core Gene Toolbox for the Fungus-Insect Symbiosis.</title>
        <authorList>
            <person name="Wang Y."/>
            <person name="Stata M."/>
            <person name="Wang W."/>
            <person name="Stajich J.E."/>
            <person name="White M.M."/>
            <person name="Moncalvo J.M."/>
        </authorList>
    </citation>
    <scope>NUCLEOTIDE SEQUENCE [LARGE SCALE GENOMIC DNA]</scope>
    <source>
        <strain evidence="2 3">SWE-8-4</strain>
    </source>
</reference>
<feature type="transmembrane region" description="Helical" evidence="1">
    <location>
        <begin position="62"/>
        <end position="81"/>
    </location>
</feature>
<name>A0A2T9YF96_9FUNG</name>
<keyword evidence="1" id="KW-0472">Membrane</keyword>
<keyword evidence="3" id="KW-1185">Reference proteome</keyword>
<protein>
    <recommendedName>
        <fullName evidence="4">DUF962 domain-containing protein</fullName>
    </recommendedName>
</protein>
<dbReference type="OrthoDB" id="5511466at2759"/>
<dbReference type="AlphaFoldDB" id="A0A2T9YF96"/>
<dbReference type="InterPro" id="IPR009305">
    <property type="entry name" value="Mpo1-like"/>
</dbReference>
<evidence type="ECO:0000313" key="3">
    <source>
        <dbReference type="Proteomes" id="UP000245383"/>
    </source>
</evidence>
<gene>
    <name evidence="2" type="ORF">BB561_004606</name>
</gene>
<evidence type="ECO:0008006" key="4">
    <source>
        <dbReference type="Google" id="ProtNLM"/>
    </source>
</evidence>
<accession>A0A2T9YF96</accession>
<dbReference type="PANTHER" id="PTHR34205:SF2">
    <property type="entry name" value="DUF962 DOMAIN-CONTAINING PROTEIN"/>
    <property type="match status" value="1"/>
</dbReference>
<comment type="caution">
    <text evidence="2">The sequence shown here is derived from an EMBL/GenBank/DDBJ whole genome shotgun (WGS) entry which is preliminary data.</text>
</comment>
<dbReference type="Pfam" id="PF06127">
    <property type="entry name" value="Mpo1-like"/>
    <property type="match status" value="1"/>
</dbReference>
<organism evidence="2 3">
    <name type="scientific">Smittium simulii</name>
    <dbReference type="NCBI Taxonomy" id="133385"/>
    <lineage>
        <taxon>Eukaryota</taxon>
        <taxon>Fungi</taxon>
        <taxon>Fungi incertae sedis</taxon>
        <taxon>Zoopagomycota</taxon>
        <taxon>Kickxellomycotina</taxon>
        <taxon>Harpellomycetes</taxon>
        <taxon>Harpellales</taxon>
        <taxon>Legeriomycetaceae</taxon>
        <taxon>Smittium</taxon>
    </lineage>
</organism>
<dbReference type="EMBL" id="MBFR01000225">
    <property type="protein sequence ID" value="PVU91003.1"/>
    <property type="molecule type" value="Genomic_DNA"/>
</dbReference>
<keyword evidence="1" id="KW-1133">Transmembrane helix</keyword>